<dbReference type="EMBL" id="DAATTM010000040">
    <property type="protein sequence ID" value="HAF0041792.1"/>
    <property type="molecule type" value="Genomic_DNA"/>
</dbReference>
<organism evidence="1">
    <name type="scientific">Salmonella infantis</name>
    <dbReference type="NCBI Taxonomy" id="595"/>
    <lineage>
        <taxon>Bacteria</taxon>
        <taxon>Pseudomonadati</taxon>
        <taxon>Pseudomonadota</taxon>
        <taxon>Gammaproteobacteria</taxon>
        <taxon>Enterobacterales</taxon>
        <taxon>Enterobacteriaceae</taxon>
        <taxon>Salmonella</taxon>
    </lineage>
</organism>
<accession>A0A740K8I9</accession>
<reference evidence="1" key="2">
    <citation type="submission" date="2018-07" db="EMBL/GenBank/DDBJ databases">
        <authorList>
            <consortium name="NCBI Pathogen Detection Project"/>
        </authorList>
    </citation>
    <scope>NUCLEOTIDE SEQUENCE</scope>
    <source>
        <strain evidence="1">14026835_human_pESI_CTX_M65_2014</strain>
    </source>
</reference>
<comment type="caution">
    <text evidence="1">The sequence shown here is derived from an EMBL/GenBank/DDBJ whole genome shotgun (WGS) entry which is preliminary data.</text>
</comment>
<dbReference type="AlphaFoldDB" id="A0A740K8I9"/>
<sequence length="68" mass="7825">MTFSVKTIPDMLVEAYGNQTEVARRLKCSRGTVRKHVDDKDGKMHAIVNDVLMVHRGWSERDALLRKN</sequence>
<protein>
    <submittedName>
        <fullName evidence="1">Protein ninH</fullName>
    </submittedName>
</protein>
<proteinExistence type="predicted"/>
<reference evidence="1" key="1">
    <citation type="journal article" date="2018" name="Genome Biol.">
        <title>SKESA: strategic k-mer extension for scrupulous assemblies.</title>
        <authorList>
            <person name="Souvorov A."/>
            <person name="Agarwala R."/>
            <person name="Lipman D.J."/>
        </authorList>
    </citation>
    <scope>NUCLEOTIDE SEQUENCE</scope>
    <source>
        <strain evidence="1">14026835_human_pESI_CTX_M65_2014</strain>
    </source>
</reference>
<dbReference type="InterPro" id="IPR010454">
    <property type="entry name" value="Phage_NinH"/>
</dbReference>
<dbReference type="Pfam" id="PF06322">
    <property type="entry name" value="Phage_NinH"/>
    <property type="match status" value="1"/>
</dbReference>
<gene>
    <name evidence="1" type="ORF">G4217_004868</name>
</gene>
<name>A0A740K8I9_SALIN</name>
<evidence type="ECO:0000313" key="1">
    <source>
        <dbReference type="EMBL" id="HAF0041792.1"/>
    </source>
</evidence>